<keyword evidence="1" id="KW-1133">Transmembrane helix</keyword>
<evidence type="ECO:0000256" key="1">
    <source>
        <dbReference type="SAM" id="Phobius"/>
    </source>
</evidence>
<feature type="domain" description="Mce/MlaD" evidence="2">
    <location>
        <begin position="63"/>
        <end position="134"/>
    </location>
</feature>
<dbReference type="Proteomes" id="UP000305654">
    <property type="component" value="Unassembled WGS sequence"/>
</dbReference>
<name>A0A5R9J988_9PROT</name>
<dbReference type="OrthoDB" id="7278828at2"/>
<evidence type="ECO:0000313" key="3">
    <source>
        <dbReference type="EMBL" id="TLU74184.1"/>
    </source>
</evidence>
<dbReference type="EMBL" id="VCDI01000001">
    <property type="protein sequence ID" value="TLU74184.1"/>
    <property type="molecule type" value="Genomic_DNA"/>
</dbReference>
<dbReference type="AlphaFoldDB" id="A0A5R9J988"/>
<dbReference type="PANTHER" id="PTHR33371">
    <property type="entry name" value="INTERMEMBRANE PHOSPHOLIPID TRANSPORT SYSTEM BINDING PROTEIN MLAD-RELATED"/>
    <property type="match status" value="1"/>
</dbReference>
<dbReference type="InterPro" id="IPR052336">
    <property type="entry name" value="MlaD_Phospholipid_Transporter"/>
</dbReference>
<proteinExistence type="predicted"/>
<organism evidence="3 4">
    <name type="scientific">Lichenicoccus roseus</name>
    <dbReference type="NCBI Taxonomy" id="2683649"/>
    <lineage>
        <taxon>Bacteria</taxon>
        <taxon>Pseudomonadati</taxon>
        <taxon>Pseudomonadota</taxon>
        <taxon>Alphaproteobacteria</taxon>
        <taxon>Acetobacterales</taxon>
        <taxon>Acetobacteraceae</taxon>
        <taxon>Lichenicoccus</taxon>
    </lineage>
</organism>
<protein>
    <submittedName>
        <fullName evidence="3">MCE family protein</fullName>
    </submittedName>
</protein>
<feature type="transmembrane region" description="Helical" evidence="1">
    <location>
        <begin position="21"/>
        <end position="44"/>
    </location>
</feature>
<evidence type="ECO:0000259" key="2">
    <source>
        <dbReference type="Pfam" id="PF02470"/>
    </source>
</evidence>
<dbReference type="PANTHER" id="PTHR33371:SF4">
    <property type="entry name" value="INTERMEMBRANE PHOSPHOLIPID TRANSPORT SYSTEM BINDING PROTEIN MLAD"/>
    <property type="match status" value="1"/>
</dbReference>
<reference evidence="3 4" key="1">
    <citation type="submission" date="2019-05" db="EMBL/GenBank/DDBJ databases">
        <authorList>
            <person name="Pankratov T."/>
            <person name="Grouzdev D."/>
        </authorList>
    </citation>
    <scope>NUCLEOTIDE SEQUENCE [LARGE SCALE GENOMIC DNA]</scope>
    <source>
        <strain evidence="3 4">KEBCLARHB70R</strain>
    </source>
</reference>
<dbReference type="RefSeq" id="WP_138324436.1">
    <property type="nucleotide sequence ID" value="NZ_VCDI01000001.1"/>
</dbReference>
<keyword evidence="1" id="KW-0472">Membrane</keyword>
<dbReference type="Pfam" id="PF02470">
    <property type="entry name" value="MlaD"/>
    <property type="match status" value="1"/>
</dbReference>
<accession>A0A5R9J988</accession>
<dbReference type="InterPro" id="IPR003399">
    <property type="entry name" value="Mce/MlaD"/>
</dbReference>
<comment type="caution">
    <text evidence="3">The sequence shown here is derived from an EMBL/GenBank/DDBJ whole genome shotgun (WGS) entry which is preliminary data.</text>
</comment>
<sequence>MLQTRRPDRRSRILDLRHTDEWVGALVLLAAALFFGAVFEAGILKKWLRPDSTLRIVLPQGGVAGLVVGDDVDVLGTHAGTIRRLVLNPDGQGEMYAIAAINYDADPYIRRDSKAVIKRQYGVAGASFVDISRGTGTRLDWDFAVIDATAEPNPVDTLIATLAQVRASLLPTLANANAAMATLNTIIVGIHEGKGSAGRLLADDTLIRQAEATVGNLKEMVAKLDPIVGRVPGLEDRTGQILANVRAATGDLKQATPQLPVIARNVADTTANLPALLTQAQASTEQLEKLLAQLRGNWLLGGSGTPAPDPLRLPPGAVKP</sequence>
<keyword evidence="4" id="KW-1185">Reference proteome</keyword>
<keyword evidence="1" id="KW-0812">Transmembrane</keyword>
<evidence type="ECO:0000313" key="4">
    <source>
        <dbReference type="Proteomes" id="UP000305654"/>
    </source>
</evidence>
<gene>
    <name evidence="3" type="ORF">FE263_02950</name>
</gene>